<dbReference type="Pfam" id="PF09790">
    <property type="entry name" value="Hyccin"/>
    <property type="match status" value="1"/>
</dbReference>
<evidence type="ECO:0000256" key="6">
    <source>
        <dbReference type="ARBA" id="ARBA00034482"/>
    </source>
</evidence>
<evidence type="ECO:0000313" key="8">
    <source>
        <dbReference type="EMBL" id="CAH0383893.1"/>
    </source>
</evidence>
<proteinExistence type="inferred from homology"/>
<dbReference type="GO" id="GO:0046854">
    <property type="term" value="P:phosphatidylinositol phosphate biosynthetic process"/>
    <property type="evidence" value="ECO:0007669"/>
    <property type="project" value="TreeGrafter"/>
</dbReference>
<keyword evidence="5" id="KW-0472">Membrane</keyword>
<keyword evidence="9" id="KW-1185">Reference proteome</keyword>
<protein>
    <recommendedName>
        <fullName evidence="10">Hyccin</fullName>
    </recommendedName>
</protein>
<reference evidence="8" key="1">
    <citation type="submission" date="2021-12" db="EMBL/GenBank/DDBJ databases">
        <authorList>
            <person name="King R."/>
        </authorList>
    </citation>
    <scope>NUCLEOTIDE SEQUENCE</scope>
</reference>
<dbReference type="GO" id="GO:0072659">
    <property type="term" value="P:protein localization to plasma membrane"/>
    <property type="evidence" value="ECO:0007669"/>
    <property type="project" value="TreeGrafter"/>
</dbReference>
<dbReference type="GO" id="GO:0005886">
    <property type="term" value="C:plasma membrane"/>
    <property type="evidence" value="ECO:0007669"/>
    <property type="project" value="UniProtKB-SubCell"/>
</dbReference>
<evidence type="ECO:0000256" key="7">
    <source>
        <dbReference type="SAM" id="MobiDB-lite"/>
    </source>
</evidence>
<comment type="subcellular location">
    <subcellularLocation>
        <location evidence="1">Cell membrane</location>
    </subcellularLocation>
    <subcellularLocation>
        <location evidence="2">Cytoplasm</location>
        <location evidence="2">Cytosol</location>
    </subcellularLocation>
</comment>
<dbReference type="GO" id="GO:0005829">
    <property type="term" value="C:cytosol"/>
    <property type="evidence" value="ECO:0007669"/>
    <property type="project" value="UniProtKB-SubCell"/>
</dbReference>
<dbReference type="PANTHER" id="PTHR31220">
    <property type="entry name" value="HYCCIN RELATED"/>
    <property type="match status" value="1"/>
</dbReference>
<dbReference type="KEGG" id="btab:109042298"/>
<evidence type="ECO:0000256" key="4">
    <source>
        <dbReference type="ARBA" id="ARBA00022490"/>
    </source>
</evidence>
<organism evidence="8 9">
    <name type="scientific">Bemisia tabaci</name>
    <name type="common">Sweetpotato whitefly</name>
    <name type="synonym">Aleurodes tabaci</name>
    <dbReference type="NCBI Taxonomy" id="7038"/>
    <lineage>
        <taxon>Eukaryota</taxon>
        <taxon>Metazoa</taxon>
        <taxon>Ecdysozoa</taxon>
        <taxon>Arthropoda</taxon>
        <taxon>Hexapoda</taxon>
        <taxon>Insecta</taxon>
        <taxon>Pterygota</taxon>
        <taxon>Neoptera</taxon>
        <taxon>Paraneoptera</taxon>
        <taxon>Hemiptera</taxon>
        <taxon>Sternorrhyncha</taxon>
        <taxon>Aleyrodoidea</taxon>
        <taxon>Aleyrodidae</taxon>
        <taxon>Aleyrodinae</taxon>
        <taxon>Bemisia</taxon>
    </lineage>
</organism>
<dbReference type="PANTHER" id="PTHR31220:SF1">
    <property type="entry name" value="GH21176P"/>
    <property type="match status" value="1"/>
</dbReference>
<dbReference type="EMBL" id="OU963863">
    <property type="protein sequence ID" value="CAH0383893.1"/>
    <property type="molecule type" value="Genomic_DNA"/>
</dbReference>
<evidence type="ECO:0000256" key="2">
    <source>
        <dbReference type="ARBA" id="ARBA00004514"/>
    </source>
</evidence>
<comment type="similarity">
    <text evidence="6">Belongs to the Hyccin family.</text>
</comment>
<evidence type="ECO:0000256" key="5">
    <source>
        <dbReference type="ARBA" id="ARBA00023136"/>
    </source>
</evidence>
<keyword evidence="4" id="KW-0963">Cytoplasm</keyword>
<dbReference type="OrthoDB" id="18937at2759"/>
<dbReference type="Proteomes" id="UP001152759">
    <property type="component" value="Chromosome 2"/>
</dbReference>
<sequence length="480" mass="52582">MVEQTILEWVAEFVALSKEEIHTFASLQNNNVKVSSAIYSIFEEWSKYSKVLDPACKTLFECYRSGETELKRFVLQFLPHIIYAYLNCVALGDKKNSRGIQMLIIGLYNLEVVNENNQPKVISFRLPSLAQSSIYHEPMSLAHASLTESALKRLEECDTKLVKWGPLPQIERLMAQNRLQVLTALLFVYNHNISTLNKHSLEQLCKISSKLVSQGFSKLNIRSHTFQSGSLPRIPLSPQILIELIHGLYFAMYNEYGFMALQSIEDIYQRASYHCYTKVLLLASAVKNTSVAAHPTGLPMGISVDLPTTATNTTTISKSMITNASFRTKKLPDDIPIQTPQEGGGGDASTGNLSSINEEKEDIGVSNTPEIAPKRSLPKLAANFGKKTKEKLTAVTKSSGSGGKGNVKLPPNPATTALMNGGDNSETDESGVDVGLESSSLTLVENGNTLDHNTPMNARKSQAGLTVDIDAARSLQVSAI</sequence>
<evidence type="ECO:0008006" key="10">
    <source>
        <dbReference type="Google" id="ProtNLM"/>
    </source>
</evidence>
<accession>A0A9P0A5M8</accession>
<evidence type="ECO:0000256" key="3">
    <source>
        <dbReference type="ARBA" id="ARBA00022475"/>
    </source>
</evidence>
<dbReference type="AlphaFoldDB" id="A0A9P0A5M8"/>
<name>A0A9P0A5M8_BEMTA</name>
<dbReference type="InterPro" id="IPR018619">
    <property type="entry name" value="Hyccin"/>
</dbReference>
<evidence type="ECO:0000313" key="9">
    <source>
        <dbReference type="Proteomes" id="UP001152759"/>
    </source>
</evidence>
<gene>
    <name evidence="8" type="ORF">BEMITA_LOCUS3289</name>
</gene>
<keyword evidence="3" id="KW-1003">Cell membrane</keyword>
<evidence type="ECO:0000256" key="1">
    <source>
        <dbReference type="ARBA" id="ARBA00004236"/>
    </source>
</evidence>
<feature type="region of interest" description="Disordered" evidence="7">
    <location>
        <begin position="331"/>
        <end position="354"/>
    </location>
</feature>